<dbReference type="EMBL" id="HG992337">
    <property type="protein sequence ID" value="CAE6789794.1"/>
    <property type="molecule type" value="Genomic_DNA"/>
</dbReference>
<dbReference type="Proteomes" id="UP000835242">
    <property type="component" value="Chromosome"/>
</dbReference>
<dbReference type="EMBL" id="HG992337">
    <property type="protein sequence ID" value="CAE6789818.1"/>
    <property type="molecule type" value="Genomic_DNA"/>
</dbReference>
<name>A0AAU9HYN6_9XANT</name>
<gene>
    <name evidence="1" type="ORF">XA1314C_25980</name>
</gene>
<reference evidence="1 2" key="1">
    <citation type="submission" date="2021-02" db="EMBL/GenBank/DDBJ databases">
        <authorList>
            <person name="Pothier F. J."/>
        </authorList>
    </citation>
    <scope>NUCLEOTIDE SEQUENCE [LARGE SCALE GENOMIC DNA]</scope>
    <source>
        <strain evidence="1 2">1314c</strain>
    </source>
</reference>
<organism evidence="1 2">
    <name type="scientific">Xanthomonas arboricola</name>
    <dbReference type="NCBI Taxonomy" id="56448"/>
    <lineage>
        <taxon>Bacteria</taxon>
        <taxon>Pseudomonadati</taxon>
        <taxon>Pseudomonadota</taxon>
        <taxon>Gammaproteobacteria</taxon>
        <taxon>Lysobacterales</taxon>
        <taxon>Lysobacteraceae</taxon>
        <taxon>Xanthomonas</taxon>
    </lineage>
</organism>
<sequence length="53" mass="5906">MGSRESGMGVERKALCGVPVTSLEWRRARMDNRVRGAVCAPAIPYSLFTIPRR</sequence>
<accession>A0AAU9HYN6</accession>
<proteinExistence type="predicted"/>
<dbReference type="AlphaFoldDB" id="A0AAU9HYN6"/>
<protein>
    <submittedName>
        <fullName evidence="1">Uncharacterized protein</fullName>
    </submittedName>
</protein>
<evidence type="ECO:0000313" key="2">
    <source>
        <dbReference type="Proteomes" id="UP000835242"/>
    </source>
</evidence>
<evidence type="ECO:0000313" key="1">
    <source>
        <dbReference type="EMBL" id="CAE6789794.1"/>
    </source>
</evidence>